<dbReference type="WBParaSite" id="PSAMB.scaffold2529size22715.g18175.t1">
    <property type="protein sequence ID" value="PSAMB.scaffold2529size22715.g18175.t1"/>
    <property type="gene ID" value="PSAMB.scaffold2529size22715.g18175"/>
</dbReference>
<proteinExistence type="inferred from homology"/>
<dbReference type="GO" id="GO:0030170">
    <property type="term" value="F:pyridoxal phosphate binding"/>
    <property type="evidence" value="ECO:0007669"/>
    <property type="project" value="InterPro"/>
</dbReference>
<dbReference type="PANTHER" id="PTHR45677:SF10">
    <property type="entry name" value="GLUTAMATE DECARBOXYLASE"/>
    <property type="match status" value="1"/>
</dbReference>
<dbReference type="Gene3D" id="3.40.640.10">
    <property type="entry name" value="Type I PLP-dependent aspartate aminotransferase-like (Major domain)"/>
    <property type="match status" value="1"/>
</dbReference>
<dbReference type="Pfam" id="PF00282">
    <property type="entry name" value="Pyridoxal_deC"/>
    <property type="match status" value="1"/>
</dbReference>
<comment type="similarity">
    <text evidence="2 6">Belongs to the group II decarboxylase family.</text>
</comment>
<evidence type="ECO:0000256" key="2">
    <source>
        <dbReference type="ARBA" id="ARBA00009533"/>
    </source>
</evidence>
<keyword evidence="7" id="KW-1185">Reference proteome</keyword>
<evidence type="ECO:0000313" key="8">
    <source>
        <dbReference type="WBParaSite" id="PSAMB.scaffold2529size22715.g18175.t1"/>
    </source>
</evidence>
<evidence type="ECO:0000256" key="5">
    <source>
        <dbReference type="ARBA" id="ARBA00023239"/>
    </source>
</evidence>
<sequence>MASDEDEKVLARIGSLFATDLLPQNTKNWAETEMFIKQTVRILLNYIKESNDRKSKVLDFHHPAEMAHLIDFSIPEDPQNLEQLLQDCQRVLALGVKTGHPRFFNQISCGLDLVSMVGEWLTATCNTNMFTYEIAPVFILMEKEVMRKMWEMIGWVEGDGIFTPGGAIANMYAMNAARHHHFPRVKPLGMADIPTLCTFTSVDVSQLE</sequence>
<keyword evidence="5 6" id="KW-0456">Lyase</keyword>
<dbReference type="PANTHER" id="PTHR45677">
    <property type="entry name" value="GLUTAMATE DECARBOXYLASE-RELATED"/>
    <property type="match status" value="1"/>
</dbReference>
<evidence type="ECO:0000256" key="6">
    <source>
        <dbReference type="RuleBase" id="RU000382"/>
    </source>
</evidence>
<dbReference type="Gene3D" id="3.90.1150.170">
    <property type="match status" value="1"/>
</dbReference>
<comment type="cofactor">
    <cofactor evidence="1 6">
        <name>pyridoxal 5'-phosphate</name>
        <dbReference type="ChEBI" id="CHEBI:597326"/>
    </cofactor>
</comment>
<evidence type="ECO:0000313" key="7">
    <source>
        <dbReference type="Proteomes" id="UP000887566"/>
    </source>
</evidence>
<evidence type="ECO:0000256" key="3">
    <source>
        <dbReference type="ARBA" id="ARBA00022793"/>
    </source>
</evidence>
<keyword evidence="4 6" id="KW-0663">Pyridoxal phosphate</keyword>
<dbReference type="GO" id="GO:0004351">
    <property type="term" value="F:glutamate decarboxylase activity"/>
    <property type="evidence" value="ECO:0007669"/>
    <property type="project" value="TreeGrafter"/>
</dbReference>
<evidence type="ECO:0000256" key="1">
    <source>
        <dbReference type="ARBA" id="ARBA00001933"/>
    </source>
</evidence>
<evidence type="ECO:0000256" key="4">
    <source>
        <dbReference type="ARBA" id="ARBA00022898"/>
    </source>
</evidence>
<name>A0A914VWI9_9BILA</name>
<dbReference type="GO" id="GO:0005737">
    <property type="term" value="C:cytoplasm"/>
    <property type="evidence" value="ECO:0007669"/>
    <property type="project" value="TreeGrafter"/>
</dbReference>
<dbReference type="InterPro" id="IPR015421">
    <property type="entry name" value="PyrdxlP-dep_Trfase_major"/>
</dbReference>
<organism evidence="7 8">
    <name type="scientific">Plectus sambesii</name>
    <dbReference type="NCBI Taxonomy" id="2011161"/>
    <lineage>
        <taxon>Eukaryota</taxon>
        <taxon>Metazoa</taxon>
        <taxon>Ecdysozoa</taxon>
        <taxon>Nematoda</taxon>
        <taxon>Chromadorea</taxon>
        <taxon>Plectida</taxon>
        <taxon>Plectina</taxon>
        <taxon>Plectoidea</taxon>
        <taxon>Plectidae</taxon>
        <taxon>Plectus</taxon>
    </lineage>
</organism>
<protein>
    <submittedName>
        <fullName evidence="8">Glutamate decarboxylase</fullName>
    </submittedName>
</protein>
<dbReference type="Proteomes" id="UP000887566">
    <property type="component" value="Unplaced"/>
</dbReference>
<dbReference type="GO" id="GO:0009449">
    <property type="term" value="P:gamma-aminobutyric acid biosynthetic process"/>
    <property type="evidence" value="ECO:0007669"/>
    <property type="project" value="TreeGrafter"/>
</dbReference>
<dbReference type="InterPro" id="IPR002129">
    <property type="entry name" value="PyrdxlP-dep_de-COase"/>
</dbReference>
<accession>A0A914VWI9</accession>
<dbReference type="InterPro" id="IPR015424">
    <property type="entry name" value="PyrdxlP-dep_Trfase"/>
</dbReference>
<dbReference type="AlphaFoldDB" id="A0A914VWI9"/>
<keyword evidence="3" id="KW-0210">Decarboxylase</keyword>
<reference evidence="8" key="1">
    <citation type="submission" date="2022-11" db="UniProtKB">
        <authorList>
            <consortium name="WormBaseParasite"/>
        </authorList>
    </citation>
    <scope>IDENTIFICATION</scope>
</reference>
<dbReference type="SUPFAM" id="SSF53383">
    <property type="entry name" value="PLP-dependent transferases"/>
    <property type="match status" value="1"/>
</dbReference>